<dbReference type="Pfam" id="PF00196">
    <property type="entry name" value="GerE"/>
    <property type="match status" value="1"/>
</dbReference>
<dbReference type="InterPro" id="IPR036388">
    <property type="entry name" value="WH-like_DNA-bd_sf"/>
</dbReference>
<dbReference type="SMART" id="SM00421">
    <property type="entry name" value="HTH_LUXR"/>
    <property type="match status" value="1"/>
</dbReference>
<evidence type="ECO:0000313" key="6">
    <source>
        <dbReference type="Proteomes" id="UP000028931"/>
    </source>
</evidence>
<dbReference type="PANTHER" id="PTHR44688">
    <property type="entry name" value="DNA-BINDING TRANSCRIPTIONAL ACTIVATOR DEVR_DOSR"/>
    <property type="match status" value="1"/>
</dbReference>
<evidence type="ECO:0000256" key="1">
    <source>
        <dbReference type="ARBA" id="ARBA00023015"/>
    </source>
</evidence>
<proteinExistence type="predicted"/>
<protein>
    <submittedName>
        <fullName evidence="5">LuxR family transcriptional regulator</fullName>
    </submittedName>
</protein>
<reference evidence="5 6" key="1">
    <citation type="submission" date="2014-07" db="EMBL/GenBank/DDBJ databases">
        <authorList>
            <person name="Lee K."/>
            <person name="Lim J.Y."/>
            <person name="Hwang I."/>
        </authorList>
    </citation>
    <scope>NUCLEOTIDE SEQUENCE [LARGE SCALE GENOMIC DNA]</scope>
    <source>
        <strain evidence="5 6">KL28</strain>
    </source>
</reference>
<keyword evidence="1" id="KW-0805">Transcription regulation</keyword>
<dbReference type="PROSITE" id="PS50043">
    <property type="entry name" value="HTH_LUXR_2"/>
    <property type="match status" value="1"/>
</dbReference>
<dbReference type="EMBL" id="CP009048">
    <property type="protein sequence ID" value="AIL61990.1"/>
    <property type="molecule type" value="Genomic_DNA"/>
</dbReference>
<evidence type="ECO:0000259" key="4">
    <source>
        <dbReference type="PROSITE" id="PS50043"/>
    </source>
</evidence>
<dbReference type="Proteomes" id="UP000028931">
    <property type="component" value="Chromosome"/>
</dbReference>
<dbReference type="PANTHER" id="PTHR44688:SF16">
    <property type="entry name" value="DNA-BINDING TRANSCRIPTIONAL ACTIVATOR DEVR_DOSR"/>
    <property type="match status" value="1"/>
</dbReference>
<gene>
    <name evidence="5" type="ORF">PSAKL28_27980</name>
</gene>
<dbReference type="eggNOG" id="COG2197">
    <property type="taxonomic scope" value="Bacteria"/>
</dbReference>
<name>A0A077FBC6_9PSED</name>
<dbReference type="Gene3D" id="1.10.10.10">
    <property type="entry name" value="Winged helix-like DNA-binding domain superfamily/Winged helix DNA-binding domain"/>
    <property type="match status" value="1"/>
</dbReference>
<evidence type="ECO:0000256" key="3">
    <source>
        <dbReference type="ARBA" id="ARBA00023163"/>
    </source>
</evidence>
<keyword evidence="3" id="KW-0804">Transcription</keyword>
<dbReference type="GO" id="GO:0003677">
    <property type="term" value="F:DNA binding"/>
    <property type="evidence" value="ECO:0007669"/>
    <property type="project" value="UniProtKB-KW"/>
</dbReference>
<dbReference type="InterPro" id="IPR000792">
    <property type="entry name" value="Tscrpt_reg_LuxR_C"/>
</dbReference>
<dbReference type="GO" id="GO:0006355">
    <property type="term" value="P:regulation of DNA-templated transcription"/>
    <property type="evidence" value="ECO:0007669"/>
    <property type="project" value="InterPro"/>
</dbReference>
<evidence type="ECO:0000256" key="2">
    <source>
        <dbReference type="ARBA" id="ARBA00023125"/>
    </source>
</evidence>
<dbReference type="CDD" id="cd06170">
    <property type="entry name" value="LuxR_C_like"/>
    <property type="match status" value="1"/>
</dbReference>
<dbReference type="HOGENOM" id="CLU_046971_0_0_6"/>
<dbReference type="SUPFAM" id="SSF46894">
    <property type="entry name" value="C-terminal effector domain of the bipartite response regulators"/>
    <property type="match status" value="1"/>
</dbReference>
<keyword evidence="2" id="KW-0238">DNA-binding</keyword>
<feature type="domain" description="HTH luxR-type" evidence="4">
    <location>
        <begin position="266"/>
        <end position="331"/>
    </location>
</feature>
<accession>A0A077FBC6</accession>
<evidence type="ECO:0000313" key="5">
    <source>
        <dbReference type="EMBL" id="AIL61990.1"/>
    </source>
</evidence>
<sequence length="359" mass="39260">MVAVEVNGPQLSMATLEAFNQCVLQLASLAREQGSSHFIADGLQAFRQLVPFASAWWGEMSASVSSAPLQSWMHGRIDLPASFATEWRHVAGLDSFAHDTLAKPGRVIRDSEFTDPVEAVNDFARRYDLYHLMCITFELPESGLSFFVCLYRGEEEQAFNASEEGLFAAFCAHLLQLWRFQVQDMIRLDTGNGASDFGVARLDGSLLYVGARLCAAIQREVPGWSGSVLPAEVTAQLHQVPCVMRLGRCALTLSPNAEHVILSLEAPHPGVVLAPRERTAAMLFAAGHSYKEIARMLSLSPATVRTYLRNCYAQLGVKSKVELGSALRSAAPVVEKSSDPPHLRRSVLLSRAIGCAQSR</sequence>
<organism evidence="5 6">
    <name type="scientific">Pseudomonas alkylphenolica</name>
    <dbReference type="NCBI Taxonomy" id="237609"/>
    <lineage>
        <taxon>Bacteria</taxon>
        <taxon>Pseudomonadati</taxon>
        <taxon>Pseudomonadota</taxon>
        <taxon>Gammaproteobacteria</taxon>
        <taxon>Pseudomonadales</taxon>
        <taxon>Pseudomonadaceae</taxon>
        <taxon>Pseudomonas</taxon>
    </lineage>
</organism>
<dbReference type="InterPro" id="IPR016032">
    <property type="entry name" value="Sig_transdc_resp-reg_C-effctor"/>
</dbReference>
<dbReference type="AlphaFoldDB" id="A0A077FBC6"/>
<dbReference type="KEGG" id="palk:PSAKL28_27980"/>
<dbReference type="PRINTS" id="PR00038">
    <property type="entry name" value="HTHLUXR"/>
</dbReference>
<dbReference type="OrthoDB" id="6120865at2"/>